<protein>
    <submittedName>
        <fullName evidence="1">Uncharacterized protein</fullName>
    </submittedName>
</protein>
<gene>
    <name evidence="1" type="ORF">Mbo2_084</name>
</gene>
<name>A0A9E7LH63_9CAUD</name>
<keyword evidence="2" id="KW-1185">Reference proteome</keyword>
<accession>A0A9E7LH63</accession>
<dbReference type="Proteomes" id="UP001057233">
    <property type="component" value="Segment"/>
</dbReference>
<dbReference type="EMBL" id="ON191531">
    <property type="protein sequence ID" value="URG17454.1"/>
    <property type="molecule type" value="Genomic_DNA"/>
</dbReference>
<reference evidence="1" key="1">
    <citation type="submission" date="2022-04" db="EMBL/GenBank/DDBJ databases">
        <authorList>
            <person name="Hwangbo M."/>
            <person name="Wang B."/>
            <person name="Gill J.J."/>
            <person name="Chu K.-H."/>
            <person name="Young R."/>
        </authorList>
    </citation>
    <scope>NUCLEOTIDE SEQUENCE</scope>
</reference>
<evidence type="ECO:0000313" key="1">
    <source>
        <dbReference type="EMBL" id="URG17454.1"/>
    </source>
</evidence>
<evidence type="ECO:0000313" key="2">
    <source>
        <dbReference type="Proteomes" id="UP001057233"/>
    </source>
</evidence>
<sequence>MPEIPEIQDTPPGGDVCEWFALCVRPANTYRLHPILGAVPICKECDEKVAHLGNEK</sequence>
<proteinExistence type="predicted"/>
<organism evidence="1 2">
    <name type="scientific">Rhodococcus phage Mbo2</name>
    <dbReference type="NCBI Taxonomy" id="2936911"/>
    <lineage>
        <taxon>Viruses</taxon>
        <taxon>Duplodnaviria</taxon>
        <taxon>Heunggongvirae</taxon>
        <taxon>Uroviricota</taxon>
        <taxon>Caudoviricetes</taxon>
        <taxon>Caudoviricetes incertae sedis</taxon>
        <taxon>Mboduovirus</taxon>
        <taxon>Mboduovirus mbo2</taxon>
    </lineage>
</organism>